<evidence type="ECO:0000256" key="4">
    <source>
        <dbReference type="ARBA" id="ARBA00022475"/>
    </source>
</evidence>
<dbReference type="HAMAP" id="MF_00024">
    <property type="entry name" value="CobD_CbiB"/>
    <property type="match status" value="1"/>
</dbReference>
<feature type="transmembrane region" description="Helical" evidence="9">
    <location>
        <begin position="78"/>
        <end position="97"/>
    </location>
</feature>
<evidence type="ECO:0000313" key="11">
    <source>
        <dbReference type="Proteomes" id="UP001595476"/>
    </source>
</evidence>
<evidence type="ECO:0000256" key="1">
    <source>
        <dbReference type="ARBA" id="ARBA00004651"/>
    </source>
</evidence>
<keyword evidence="5 9" id="KW-0169">Cobalamin biosynthesis</keyword>
<comment type="pathway">
    <text evidence="2 9">Cofactor biosynthesis; adenosylcobalamin biosynthesis.</text>
</comment>
<dbReference type="Proteomes" id="UP001595476">
    <property type="component" value="Unassembled WGS sequence"/>
</dbReference>
<comment type="caution">
    <text evidence="9">Lacks conserved residue(s) required for the propagation of feature annotation.</text>
</comment>
<evidence type="ECO:0000256" key="9">
    <source>
        <dbReference type="HAMAP-Rule" id="MF_00024"/>
    </source>
</evidence>
<dbReference type="InterPro" id="IPR004485">
    <property type="entry name" value="Cobalamin_biosynth_CobD/CbiB"/>
</dbReference>
<gene>
    <name evidence="10" type="primary">cbiB</name>
    <name evidence="9" type="synonym">cobD</name>
    <name evidence="10" type="ORF">ACFOEK_08485</name>
</gene>
<keyword evidence="6 9" id="KW-0812">Transmembrane</keyword>
<name>A0ABV7HI69_9GAMM</name>
<evidence type="ECO:0000256" key="5">
    <source>
        <dbReference type="ARBA" id="ARBA00022573"/>
    </source>
</evidence>
<reference evidence="11" key="1">
    <citation type="journal article" date="2019" name="Int. J. Syst. Evol. Microbiol.">
        <title>The Global Catalogue of Microorganisms (GCM) 10K type strain sequencing project: providing services to taxonomists for standard genome sequencing and annotation.</title>
        <authorList>
            <consortium name="The Broad Institute Genomics Platform"/>
            <consortium name="The Broad Institute Genome Sequencing Center for Infectious Disease"/>
            <person name="Wu L."/>
            <person name="Ma J."/>
        </authorList>
    </citation>
    <scope>NUCLEOTIDE SEQUENCE [LARGE SCALE GENOMIC DNA]</scope>
    <source>
        <strain evidence="11">KCTC 52438</strain>
    </source>
</reference>
<keyword evidence="7 9" id="KW-1133">Transmembrane helix</keyword>
<feature type="transmembrane region" description="Helical" evidence="9">
    <location>
        <begin position="151"/>
        <end position="170"/>
    </location>
</feature>
<evidence type="ECO:0000256" key="3">
    <source>
        <dbReference type="ARBA" id="ARBA00006263"/>
    </source>
</evidence>
<accession>A0ABV7HI69</accession>
<keyword evidence="8 9" id="KW-0472">Membrane</keyword>
<dbReference type="NCBIfam" id="TIGR00380">
    <property type="entry name" value="cobal_cbiB"/>
    <property type="match status" value="1"/>
</dbReference>
<protein>
    <recommendedName>
        <fullName evidence="9">Cobalamin biosynthesis protein CobD</fullName>
    </recommendedName>
</protein>
<comment type="similarity">
    <text evidence="3 9">Belongs to the CobD/CbiB family.</text>
</comment>
<comment type="caution">
    <text evidence="10">The sequence shown here is derived from an EMBL/GenBank/DDBJ whole genome shotgun (WGS) entry which is preliminary data.</text>
</comment>
<dbReference type="Pfam" id="PF03186">
    <property type="entry name" value="CobD_Cbib"/>
    <property type="match status" value="1"/>
</dbReference>
<evidence type="ECO:0000313" key="10">
    <source>
        <dbReference type="EMBL" id="MFC3151062.1"/>
    </source>
</evidence>
<dbReference type="PANTHER" id="PTHR34308">
    <property type="entry name" value="COBALAMIN BIOSYNTHESIS PROTEIN CBIB"/>
    <property type="match status" value="1"/>
</dbReference>
<dbReference type="RefSeq" id="WP_386719133.1">
    <property type="nucleotide sequence ID" value="NZ_JBHRSZ010000004.1"/>
</dbReference>
<organism evidence="10 11">
    <name type="scientific">Litoribrevibacter euphylliae</name>
    <dbReference type="NCBI Taxonomy" id="1834034"/>
    <lineage>
        <taxon>Bacteria</taxon>
        <taxon>Pseudomonadati</taxon>
        <taxon>Pseudomonadota</taxon>
        <taxon>Gammaproteobacteria</taxon>
        <taxon>Oceanospirillales</taxon>
        <taxon>Oceanospirillaceae</taxon>
        <taxon>Litoribrevibacter</taxon>
    </lineage>
</organism>
<keyword evidence="11" id="KW-1185">Reference proteome</keyword>
<proteinExistence type="inferred from homology"/>
<keyword evidence="4 9" id="KW-1003">Cell membrane</keyword>
<comment type="subcellular location">
    <subcellularLocation>
        <location evidence="1 9">Cell membrane</location>
        <topology evidence="1 9">Multi-pass membrane protein</topology>
    </subcellularLocation>
</comment>
<evidence type="ECO:0000256" key="7">
    <source>
        <dbReference type="ARBA" id="ARBA00022989"/>
    </source>
</evidence>
<feature type="transmembrane region" description="Helical" evidence="9">
    <location>
        <begin position="51"/>
        <end position="73"/>
    </location>
</feature>
<evidence type="ECO:0000256" key="8">
    <source>
        <dbReference type="ARBA" id="ARBA00023136"/>
    </source>
</evidence>
<feature type="transmembrane region" description="Helical" evidence="9">
    <location>
        <begin position="295"/>
        <end position="312"/>
    </location>
</feature>
<evidence type="ECO:0000256" key="2">
    <source>
        <dbReference type="ARBA" id="ARBA00004953"/>
    </source>
</evidence>
<comment type="function">
    <text evidence="9">Converts cobyric acid to cobinamide by the addition of aminopropanol on the F carboxylic group.</text>
</comment>
<evidence type="ECO:0000256" key="6">
    <source>
        <dbReference type="ARBA" id="ARBA00022692"/>
    </source>
</evidence>
<dbReference type="EMBL" id="JBHRSZ010000004">
    <property type="protein sequence ID" value="MFC3151062.1"/>
    <property type="molecule type" value="Genomic_DNA"/>
</dbReference>
<dbReference type="PANTHER" id="PTHR34308:SF1">
    <property type="entry name" value="COBALAMIN BIOSYNTHESIS PROTEIN CBIB"/>
    <property type="match status" value="1"/>
</dbReference>
<sequence>MSTLALTVILAFVLDKLFAEPKRFHPLVGFGNYVSRIESWLNQGESRTLKGVLAVIIAILPWLLISVVLTALIAESSLLNVIVSAVVLYLAVGWQSLLQHAQQIVGPLKTGNLEQARTYVSWIVSRDTDTLDDTQVAKAATESVLENGADAIFAAVFCFCLMGIPGVVLYRCSNTLDAMWGYKNERFLSFGWAAARLDDVLNYIPARLTALSYALMGNTKQALDCWQRKGHIGKSPNAGPVMASGAGALNVSLGGAASYHNRIEQKPVLGPEEDENTRASADSITHACDLVNKTLVMWIVVIMVMSWGISVACS</sequence>